<dbReference type="NCBIfam" id="TIGR04183">
    <property type="entry name" value="Por_Secre_tail"/>
    <property type="match status" value="1"/>
</dbReference>
<evidence type="ECO:0000256" key="3">
    <source>
        <dbReference type="ARBA" id="ARBA00022737"/>
    </source>
</evidence>
<name>A0A1M7AE29_9FLAO</name>
<dbReference type="OrthoDB" id="3179827at2"/>
<dbReference type="PANTHER" id="PTHR47566:SF1">
    <property type="entry name" value="PROTEIN NUD1"/>
    <property type="match status" value="1"/>
</dbReference>
<evidence type="ECO:0000256" key="2">
    <source>
        <dbReference type="ARBA" id="ARBA00022729"/>
    </source>
</evidence>
<gene>
    <name evidence="6" type="ORF">SAMN05444366_0636</name>
</gene>
<keyword evidence="1" id="KW-0433">Leucine-rich repeat</keyword>
<dbReference type="Proteomes" id="UP000184121">
    <property type="component" value="Unassembled WGS sequence"/>
</dbReference>
<dbReference type="STRING" id="29534.SAMN05444366_0636"/>
<keyword evidence="3" id="KW-0677">Repeat</keyword>
<evidence type="ECO:0000313" key="6">
    <source>
        <dbReference type="EMBL" id="SHL40968.1"/>
    </source>
</evidence>
<proteinExistence type="predicted"/>
<dbReference type="InterPro" id="IPR052574">
    <property type="entry name" value="CDIRP"/>
</dbReference>
<evidence type="ECO:0000259" key="5">
    <source>
        <dbReference type="Pfam" id="PF18962"/>
    </source>
</evidence>
<evidence type="ECO:0000313" key="7">
    <source>
        <dbReference type="Proteomes" id="UP000184121"/>
    </source>
</evidence>
<dbReference type="Pfam" id="PF18962">
    <property type="entry name" value="Por_Secre_tail"/>
    <property type="match status" value="1"/>
</dbReference>
<accession>A0A1M7AE29</accession>
<evidence type="ECO:0000256" key="4">
    <source>
        <dbReference type="SAM" id="SignalP"/>
    </source>
</evidence>
<keyword evidence="2 4" id="KW-0732">Signal</keyword>
<organism evidence="6 7">
    <name type="scientific">Flavobacterium saccharophilum</name>
    <dbReference type="NCBI Taxonomy" id="29534"/>
    <lineage>
        <taxon>Bacteria</taxon>
        <taxon>Pseudomonadati</taxon>
        <taxon>Bacteroidota</taxon>
        <taxon>Flavobacteriia</taxon>
        <taxon>Flavobacteriales</taxon>
        <taxon>Flavobacteriaceae</taxon>
        <taxon>Flavobacterium</taxon>
    </lineage>
</organism>
<dbReference type="GO" id="GO:0035591">
    <property type="term" value="F:signaling adaptor activity"/>
    <property type="evidence" value="ECO:0007669"/>
    <property type="project" value="TreeGrafter"/>
</dbReference>
<feature type="chain" id="PRO_5012839167" evidence="4">
    <location>
        <begin position="19"/>
        <end position="1447"/>
    </location>
</feature>
<protein>
    <submittedName>
        <fullName evidence="6">Por secretion system C-terminal sorting domain-containing protein</fullName>
    </submittedName>
</protein>
<dbReference type="SUPFAM" id="SSF52058">
    <property type="entry name" value="L domain-like"/>
    <property type="match status" value="5"/>
</dbReference>
<dbReference type="PANTHER" id="PTHR47566">
    <property type="match status" value="1"/>
</dbReference>
<dbReference type="InterPro" id="IPR032675">
    <property type="entry name" value="LRR_dom_sf"/>
</dbReference>
<keyword evidence="7" id="KW-1185">Reference proteome</keyword>
<reference evidence="7" key="1">
    <citation type="submission" date="2016-11" db="EMBL/GenBank/DDBJ databases">
        <authorList>
            <person name="Varghese N."/>
            <person name="Submissions S."/>
        </authorList>
    </citation>
    <scope>NUCLEOTIDE SEQUENCE [LARGE SCALE GENOMIC DNA]</scope>
    <source>
        <strain evidence="7">DSM 1811</strain>
    </source>
</reference>
<sequence length="1447" mass="157974">MKAKLLLLLILANFSIYAQQYTAIPDINFEKKLIALGYDTAPEDGQVLTANIASLTSLDVSKSAISDLTGIQDFTSLTQLSVSENLLTNLDLSANINLQRLSASKNQLTTLNVSKNTALTDLSCYANKLTSLNISALTSLTNLTCSSNILTSLDVDNNQSLNYLNCGNNQLTAINVSKNTALITFYCHTNKITSLDVSNNILLEYFMCHDNQLKAINVSKNAALIMFDCLDNQLTSVDISNNPKITELACENNKLVSLNLKNGANTNLDLAFTNFKNNPDLKCIQVDDVNYSNANWSAIKDASAEFNTDCPAFTLIPDANFEDKLIALNIDKDGKNGKVITKDIASITTLDLSNSSISDLTGIQDFASLQSLNCSTNVLTALDLAANKKLTVLNCSENQLTTLDPGTLPLLTSLNCSYNSITSLDITKNPALVTINFSNNALNSLNLKNGFNTNLDWFNVNFTKNPALSCIQVDNAQYSNDNWNGKLDQTSYFTEDCTAFTLIPDSNFEDKLIELKIDIDGKNGKVLTSSISKVTDLNVQLSEISDLTGIEGFTALEYLNCQFNNLSSLNLSQNSKLIELYCHGNKLTALDLAINTELTTLQANKNQIAKLDVSKNTKLVYINVMENALISLNLKNGNNTNFQGALLTKNPTLSCIQVDDAAFATTRTAIFYKDSAANYNVVCVNYTLIPDVNFENKLISLGIDSGSPDGKVQTSKISSITDLDLYNASITNLTGIQDFVSLTNLSVMSNQLTTLDISQNLALTNLNAGYNKLKSLDTSNNIALEYLSFYYNEITNLDLSTNINLSLLACGNNQLTAIDLSNNKKLSTLWCPANQLTSLDVSNTSVASLLCSENKLLTTVNLRNGNNGNMQLSKVAIDFTKNPLLTCILVDNALYSNENWADFKEATASYSTVDCSQITAIPDPAFEDKLIALNIDTDGKNGSVLNSSISTITSLDVASAAIKDLTGIKGFTSLSTLDCSGNVLSVLDLSQNPTLTVVNCSTNTLVSLNLKNGNNNNFALTSNFTNNPNLVCIQVDNADYSTTNWMALKDASASYSLDCTDYTLIPDSNFEDKLIALEIDKDGKNGKVATSSIKEVTSLDVSSSNISDMTGIENFKALIYLDCNYNSISTIDISHNALLRVFSIHENKLTSLDISANTELFNLTFSMNQVSKIDLSQNKKLHYVTADRNLLTSIDFSLNPELESIYCGSNNLTTLNVSNLPNLNQLNCIYTNISEINVASNPKLVWLYINDNKLTEINLSQNPLLKYLNLGNNQLTSVDLSQNPLLELIFVENNPLSSLNVQNGNNKNFVLPSQTDKKDDVAIYTSFLRTKTLSCIKVDDPAYSNANWSKIKEENTMYSATCTLGVEESVFDKVVVYPNPTKGEVNINNIALEKVTVYNTIGQLVKTFTLDSGSTNNTIDLSGLPKGVYYIYLINEDAASAKKIIVE</sequence>
<dbReference type="Gene3D" id="3.80.10.10">
    <property type="entry name" value="Ribonuclease Inhibitor"/>
    <property type="match status" value="6"/>
</dbReference>
<dbReference type="EMBL" id="FRBY01000001">
    <property type="protein sequence ID" value="SHL40968.1"/>
    <property type="molecule type" value="Genomic_DNA"/>
</dbReference>
<evidence type="ECO:0000256" key="1">
    <source>
        <dbReference type="ARBA" id="ARBA00022614"/>
    </source>
</evidence>
<dbReference type="RefSeq" id="WP_072970171.1">
    <property type="nucleotide sequence ID" value="NZ_FRBY01000001.1"/>
</dbReference>
<feature type="domain" description="Secretion system C-terminal sorting" evidence="5">
    <location>
        <begin position="1376"/>
        <end position="1446"/>
    </location>
</feature>
<dbReference type="InterPro" id="IPR026444">
    <property type="entry name" value="Secre_tail"/>
</dbReference>
<feature type="signal peptide" evidence="4">
    <location>
        <begin position="1"/>
        <end position="18"/>
    </location>
</feature>